<dbReference type="RefSeq" id="WP_179664909.1">
    <property type="nucleotide sequence ID" value="NZ_JACCBG010000001.1"/>
</dbReference>
<comment type="subcellular location">
    <subcellularLocation>
        <location evidence="1">Membrane</location>
    </subcellularLocation>
</comment>
<sequence length="182" mass="19461">MTDGRSRAATFRVAVLGVLVLVLLAGCGTLVWLVAGRRGQAEEVQQQREAVMSQTDQFMLRMGTYGPDLLDSKGAMPEYRSRVKAVITPKFAVSFDKQAGTAEQLVAQSGVSRTAKVFATGVSTLDGDSAEALVAGTFTDDYKKAGQQEPIPFRIKVMLVRTGGKWLVDNFMPVTGANGAGQ</sequence>
<reference evidence="4 5" key="1">
    <citation type="submission" date="2020-07" db="EMBL/GenBank/DDBJ databases">
        <title>Sequencing the genomes of 1000 actinobacteria strains.</title>
        <authorList>
            <person name="Klenk H.-P."/>
        </authorList>
    </citation>
    <scope>NUCLEOTIDE SEQUENCE [LARGE SCALE GENOMIC DNA]</scope>
    <source>
        <strain evidence="4 5">DSM 21350</strain>
    </source>
</reference>
<evidence type="ECO:0000313" key="4">
    <source>
        <dbReference type="EMBL" id="NYD43380.1"/>
    </source>
</evidence>
<keyword evidence="3" id="KW-0812">Transmembrane</keyword>
<dbReference type="Proteomes" id="UP000535511">
    <property type="component" value="Unassembled WGS sequence"/>
</dbReference>
<dbReference type="PANTHER" id="PTHR37042">
    <property type="entry name" value="OUTER MEMBRANE PROTEIN RV1973"/>
    <property type="match status" value="1"/>
</dbReference>
<evidence type="ECO:0000256" key="1">
    <source>
        <dbReference type="ARBA" id="ARBA00004370"/>
    </source>
</evidence>
<evidence type="ECO:0000256" key="3">
    <source>
        <dbReference type="SAM" id="Phobius"/>
    </source>
</evidence>
<evidence type="ECO:0000313" key="5">
    <source>
        <dbReference type="Proteomes" id="UP000535511"/>
    </source>
</evidence>
<proteinExistence type="predicted"/>
<dbReference type="PANTHER" id="PTHR37042:SF4">
    <property type="entry name" value="OUTER MEMBRANE PROTEIN RV1973"/>
    <property type="match status" value="1"/>
</dbReference>
<evidence type="ECO:0000256" key="2">
    <source>
        <dbReference type="ARBA" id="ARBA00023136"/>
    </source>
</evidence>
<gene>
    <name evidence="4" type="ORF">BJZ21_003463</name>
</gene>
<dbReference type="EMBL" id="JACCBG010000001">
    <property type="protein sequence ID" value="NYD43380.1"/>
    <property type="molecule type" value="Genomic_DNA"/>
</dbReference>
<accession>A0A7Y9E911</accession>
<comment type="caution">
    <text evidence="4">The sequence shown here is derived from an EMBL/GenBank/DDBJ whole genome shotgun (WGS) entry which is preliminary data.</text>
</comment>
<dbReference type="AlphaFoldDB" id="A0A7Y9E911"/>
<organism evidence="4 5">
    <name type="scientific">Nocardioides panaciterrulae</name>
    <dbReference type="NCBI Taxonomy" id="661492"/>
    <lineage>
        <taxon>Bacteria</taxon>
        <taxon>Bacillati</taxon>
        <taxon>Actinomycetota</taxon>
        <taxon>Actinomycetes</taxon>
        <taxon>Propionibacteriales</taxon>
        <taxon>Nocardioidaceae</taxon>
        <taxon>Nocardioides</taxon>
    </lineage>
</organism>
<keyword evidence="5" id="KW-1185">Reference proteome</keyword>
<keyword evidence="3" id="KW-1133">Transmembrane helix</keyword>
<dbReference type="PROSITE" id="PS51257">
    <property type="entry name" value="PROKAR_LIPOPROTEIN"/>
    <property type="match status" value="1"/>
</dbReference>
<keyword evidence="2 3" id="KW-0472">Membrane</keyword>
<dbReference type="GO" id="GO:0016020">
    <property type="term" value="C:membrane"/>
    <property type="evidence" value="ECO:0007669"/>
    <property type="project" value="UniProtKB-SubCell"/>
</dbReference>
<name>A0A7Y9E911_9ACTN</name>
<evidence type="ECO:0008006" key="6">
    <source>
        <dbReference type="Google" id="ProtNLM"/>
    </source>
</evidence>
<feature type="transmembrane region" description="Helical" evidence="3">
    <location>
        <begin position="12"/>
        <end position="35"/>
    </location>
</feature>
<protein>
    <recommendedName>
        <fullName evidence="6">Mce-associated membrane protein</fullName>
    </recommendedName>
</protein>